<name>A0AAW3WWM2_SERFO</name>
<dbReference type="AlphaFoldDB" id="A0AAW3WWM2"/>
<reference evidence="1" key="1">
    <citation type="submission" date="2020-08" db="EMBL/GenBank/DDBJ databases">
        <title>Food and environmental bacterial isolates.</title>
        <authorList>
            <person name="Richter L."/>
            <person name="Du Plessis E.M."/>
            <person name="Duvenage S."/>
            <person name="Allam M."/>
            <person name="Korsten L."/>
        </authorList>
    </citation>
    <scope>NUCLEOTIDE SEQUENCE</scope>
    <source>
        <strain evidence="1">UPMP2127</strain>
    </source>
</reference>
<sequence>MNTQNVNVNTAAQEPSERCGESLTDICQKDMPVLLKECLYVLNEVTNRRLPRGSLYPNTYALASAIEAVLLAVAQQQSAVIHRDQQEALSREAQARK</sequence>
<comment type="caution">
    <text evidence="1">The sequence shown here is derived from an EMBL/GenBank/DDBJ whole genome shotgun (WGS) entry which is preliminary data.</text>
</comment>
<accession>A0AAW3WWM2</accession>
<evidence type="ECO:0000313" key="2">
    <source>
        <dbReference type="Proteomes" id="UP000659084"/>
    </source>
</evidence>
<organism evidence="1 2">
    <name type="scientific">Serratia fonticola</name>
    <dbReference type="NCBI Taxonomy" id="47917"/>
    <lineage>
        <taxon>Bacteria</taxon>
        <taxon>Pseudomonadati</taxon>
        <taxon>Pseudomonadota</taxon>
        <taxon>Gammaproteobacteria</taxon>
        <taxon>Enterobacterales</taxon>
        <taxon>Yersiniaceae</taxon>
        <taxon>Serratia</taxon>
    </lineage>
</organism>
<dbReference type="RefSeq" id="WP_179253918.1">
    <property type="nucleotide sequence ID" value="NZ_CAMKUK010000016.1"/>
</dbReference>
<dbReference type="Proteomes" id="UP000659084">
    <property type="component" value="Unassembled WGS sequence"/>
</dbReference>
<evidence type="ECO:0000313" key="1">
    <source>
        <dbReference type="EMBL" id="MBC3215308.1"/>
    </source>
</evidence>
<proteinExistence type="predicted"/>
<gene>
    <name evidence="1" type="ORF">H8J20_24560</name>
</gene>
<dbReference type="EMBL" id="JACNYO010000040">
    <property type="protein sequence ID" value="MBC3215308.1"/>
    <property type="molecule type" value="Genomic_DNA"/>
</dbReference>
<protein>
    <submittedName>
        <fullName evidence="1">Uncharacterized protein</fullName>
    </submittedName>
</protein>